<name>A0A6P8YD22_THRPL</name>
<sequence length="628" mass="67035">ASAQSAQSCHIGHIAGEEDGGGADGDARGRSPRLGPSLSSGFLNAIEARLGDAIWDAFPLYLRAIGITVQMGRSVEETKRLMARHLRANGLQRHGVPDVLDGGGEPGDGPAPCWEIVQSPLGGRGVIATRDLHPGDLVLVDAPLVLGPRAGSDPSIPAVCVGCLQPRASEALRACSRGCRLPVCASSALQGTACEDDPRHVAECALLRRWGVKGDAGRWSDVLLRVASAVRCLALPPDQREILASMQSHYGRQHASEVGTLLECLESSPKPEEERFMRLACCVMDANAFRMTLPAAEDAARDAARRAAAAHTGETWTPFVGALRGLYPLGALLNHECTPNTRHAYDARGHMVIRVARPVAAGQELTVTYSALLWGSPARRQHLLRTKHFLCACSRCKDPAEGGTFLAALPCPSRGCGGPVLPTAPLSLTGPWRCAGCALDVPAERATLLQSVLGGLLQTLYLNPAVPPQPGAILRFLQDNRHLLPATNHITVELKSDVVWSLGRKPGMTFSELSEEQLRLKEALVHELLGVLRALQAGSCSLSGMLQYELHCTLMERCRRDSELWPVVAGDALHAIEQADEVLAEDNAAPMDLAERLRQARLLPPPSAPPAVPHAHAPHSRVVEACAP</sequence>
<dbReference type="InterPro" id="IPR046341">
    <property type="entry name" value="SET_dom_sf"/>
</dbReference>
<feature type="non-terminal residue" evidence="4">
    <location>
        <position position="1"/>
    </location>
</feature>
<dbReference type="SMART" id="SM00317">
    <property type="entry name" value="SET"/>
    <property type="match status" value="1"/>
</dbReference>
<dbReference type="Gene3D" id="2.170.270.10">
    <property type="entry name" value="SET domain"/>
    <property type="match status" value="1"/>
</dbReference>
<dbReference type="PANTHER" id="PTHR46455">
    <property type="entry name" value="SET AND MYND DOMAIN CONTAINING, ARTHROPOD-SPECIFIC, MEMBER 4, ISOFORM A"/>
    <property type="match status" value="1"/>
</dbReference>
<keyword evidence="3" id="KW-1185">Reference proteome</keyword>
<dbReference type="Gene3D" id="1.10.220.160">
    <property type="match status" value="1"/>
</dbReference>
<evidence type="ECO:0000256" key="1">
    <source>
        <dbReference type="SAM" id="MobiDB-lite"/>
    </source>
</evidence>
<feature type="non-terminal residue" evidence="4">
    <location>
        <position position="628"/>
    </location>
</feature>
<feature type="region of interest" description="Disordered" evidence="1">
    <location>
        <begin position="1"/>
        <end position="34"/>
    </location>
</feature>
<organism evidence="4">
    <name type="scientific">Thrips palmi</name>
    <name type="common">Melon thrips</name>
    <dbReference type="NCBI Taxonomy" id="161013"/>
    <lineage>
        <taxon>Eukaryota</taxon>
        <taxon>Metazoa</taxon>
        <taxon>Ecdysozoa</taxon>
        <taxon>Arthropoda</taxon>
        <taxon>Hexapoda</taxon>
        <taxon>Insecta</taxon>
        <taxon>Pterygota</taxon>
        <taxon>Neoptera</taxon>
        <taxon>Paraneoptera</taxon>
        <taxon>Thysanoptera</taxon>
        <taxon>Terebrantia</taxon>
        <taxon>Thripoidea</taxon>
        <taxon>Thripidae</taxon>
        <taxon>Thrips</taxon>
    </lineage>
</organism>
<dbReference type="GO" id="GO:0008757">
    <property type="term" value="F:S-adenosylmethionine-dependent methyltransferase activity"/>
    <property type="evidence" value="ECO:0007669"/>
    <property type="project" value="UniProtKB-ARBA"/>
</dbReference>
<dbReference type="Gene3D" id="6.10.140.2220">
    <property type="match status" value="1"/>
</dbReference>
<dbReference type="FunCoup" id="A0A6P8YD22">
    <property type="interactions" value="54"/>
</dbReference>
<dbReference type="GO" id="GO:0008276">
    <property type="term" value="F:protein methyltransferase activity"/>
    <property type="evidence" value="ECO:0007669"/>
    <property type="project" value="UniProtKB-ARBA"/>
</dbReference>
<dbReference type="OrthoDB" id="5945798at2759"/>
<dbReference type="InParanoid" id="A0A6P8YD22"/>
<dbReference type="RefSeq" id="XP_034237578.1">
    <property type="nucleotide sequence ID" value="XM_034381687.1"/>
</dbReference>
<dbReference type="GeneID" id="117643049"/>
<evidence type="ECO:0000259" key="2">
    <source>
        <dbReference type="PROSITE" id="PS50280"/>
    </source>
</evidence>
<protein>
    <submittedName>
        <fullName evidence="4">SET domain-containing protein SmydA-8-like</fullName>
    </submittedName>
</protein>
<dbReference type="InterPro" id="IPR053010">
    <property type="entry name" value="SET_SmydA-8"/>
</dbReference>
<accession>A0A6P8YD22</accession>
<dbReference type="Proteomes" id="UP000515158">
    <property type="component" value="Unplaced"/>
</dbReference>
<proteinExistence type="predicted"/>
<dbReference type="CDD" id="cd20071">
    <property type="entry name" value="SET_SMYD"/>
    <property type="match status" value="1"/>
</dbReference>
<dbReference type="SUPFAM" id="SSF82199">
    <property type="entry name" value="SET domain"/>
    <property type="match status" value="1"/>
</dbReference>
<dbReference type="InterPro" id="IPR001214">
    <property type="entry name" value="SET_dom"/>
</dbReference>
<gene>
    <name evidence="4" type="primary">LOC117643049</name>
</gene>
<dbReference type="AlphaFoldDB" id="A0A6P8YD22"/>
<feature type="domain" description="SET" evidence="2">
    <location>
        <begin position="112"/>
        <end position="370"/>
    </location>
</feature>
<evidence type="ECO:0000313" key="3">
    <source>
        <dbReference type="Proteomes" id="UP000515158"/>
    </source>
</evidence>
<evidence type="ECO:0000313" key="4">
    <source>
        <dbReference type="RefSeq" id="XP_034237578.1"/>
    </source>
</evidence>
<dbReference type="GO" id="GO:0008170">
    <property type="term" value="F:N-methyltransferase activity"/>
    <property type="evidence" value="ECO:0007669"/>
    <property type="project" value="UniProtKB-ARBA"/>
</dbReference>
<dbReference type="Pfam" id="PF00856">
    <property type="entry name" value="SET"/>
    <property type="match status" value="1"/>
</dbReference>
<dbReference type="PROSITE" id="PS50280">
    <property type="entry name" value="SET"/>
    <property type="match status" value="1"/>
</dbReference>
<dbReference type="KEGG" id="tpal:117643049"/>
<reference evidence="4" key="1">
    <citation type="submission" date="2025-08" db="UniProtKB">
        <authorList>
            <consortium name="RefSeq"/>
        </authorList>
    </citation>
    <scope>IDENTIFICATION</scope>
    <source>
        <tissue evidence="4">Total insect</tissue>
    </source>
</reference>
<dbReference type="PANTHER" id="PTHR46455:SF3">
    <property type="entry name" value="SET AND MYND DOMAIN CONTAINING, ARTHROPOD-SPECIFIC, MEMBER 9, ISOFORM A-RELATED"/>
    <property type="match status" value="1"/>
</dbReference>